<accession>A0A9P7NHS5</accession>
<organism evidence="12 13">
    <name type="scientific">Claviceps pusilla</name>
    <dbReference type="NCBI Taxonomy" id="123648"/>
    <lineage>
        <taxon>Eukaryota</taxon>
        <taxon>Fungi</taxon>
        <taxon>Dikarya</taxon>
        <taxon>Ascomycota</taxon>
        <taxon>Pezizomycotina</taxon>
        <taxon>Sordariomycetes</taxon>
        <taxon>Hypocreomycetidae</taxon>
        <taxon>Hypocreales</taxon>
        <taxon>Clavicipitaceae</taxon>
        <taxon>Claviceps</taxon>
    </lineage>
</organism>
<protein>
    <recommendedName>
        <fullName evidence="14">Translocon-associated protein subunit alpha</fullName>
    </recommendedName>
</protein>
<feature type="chain" id="PRO_5040427381" description="Translocon-associated protein subunit alpha" evidence="11">
    <location>
        <begin position="20"/>
        <end position="263"/>
    </location>
</feature>
<evidence type="ECO:0000256" key="6">
    <source>
        <dbReference type="ARBA" id="ARBA00023136"/>
    </source>
</evidence>
<evidence type="ECO:0000256" key="11">
    <source>
        <dbReference type="SAM" id="SignalP"/>
    </source>
</evidence>
<evidence type="ECO:0000313" key="13">
    <source>
        <dbReference type="Proteomes" id="UP000748025"/>
    </source>
</evidence>
<evidence type="ECO:0000313" key="12">
    <source>
        <dbReference type="EMBL" id="KAG6018327.1"/>
    </source>
</evidence>
<feature type="region of interest" description="Disordered" evidence="9">
    <location>
        <begin position="207"/>
        <end position="263"/>
    </location>
</feature>
<comment type="similarity">
    <text evidence="8">Belongs to the IRC22 family.</text>
</comment>
<feature type="signal peptide" evidence="11">
    <location>
        <begin position="1"/>
        <end position="19"/>
    </location>
</feature>
<feature type="compositionally biased region" description="Basic and acidic residues" evidence="9">
    <location>
        <begin position="239"/>
        <end position="248"/>
    </location>
</feature>
<sequence>MLFASLVSVLALQVFGTSAADDVADGNVPSSPPELKAIAKTTFPDAEILGVRLVNGRPTTAVVEITNNEEESIRVNFLAGFVANPKGLPEGTPYYQSILHNLTAVQYNHDVEAGETKSFTYAFALDMQPQDVKLQLAAVVSVGKSVVHQLVVHDGVATIVEPPTSLLDPQIIFLYLVLSAVFAGTLYFVYKTWIEALFPQAKRTKSYSAGGKKSKKMSPDVDAALSGSESAGTATGSKTYDESWIPEHHIHRPVAKRVKSGAK</sequence>
<evidence type="ECO:0008006" key="14">
    <source>
        <dbReference type="Google" id="ProtNLM"/>
    </source>
</evidence>
<keyword evidence="2 10" id="KW-0812">Transmembrane</keyword>
<dbReference type="Pfam" id="PF03896">
    <property type="entry name" value="TRAP_alpha"/>
    <property type="match status" value="1"/>
</dbReference>
<proteinExistence type="inferred from homology"/>
<reference evidence="12" key="1">
    <citation type="journal article" date="2020" name="bioRxiv">
        <title>Whole genome comparisons of ergot fungi reveals the divergence and evolution of species within the genus Claviceps are the result of varying mechanisms driving genome evolution and host range expansion.</title>
        <authorList>
            <person name="Wyka S.A."/>
            <person name="Mondo S.J."/>
            <person name="Liu M."/>
            <person name="Dettman J."/>
            <person name="Nalam V."/>
            <person name="Broders K.D."/>
        </authorList>
    </citation>
    <scope>NUCLEOTIDE SEQUENCE</scope>
    <source>
        <strain evidence="12">CCC 602</strain>
    </source>
</reference>
<gene>
    <name evidence="12" type="ORF">E4U43_003776</name>
</gene>
<evidence type="ECO:0000256" key="1">
    <source>
        <dbReference type="ARBA" id="ARBA00004115"/>
    </source>
</evidence>
<dbReference type="Proteomes" id="UP000748025">
    <property type="component" value="Unassembled WGS sequence"/>
</dbReference>
<dbReference type="OrthoDB" id="1926781at2759"/>
<dbReference type="GO" id="GO:0005789">
    <property type="term" value="C:endoplasmic reticulum membrane"/>
    <property type="evidence" value="ECO:0007669"/>
    <property type="project" value="UniProtKB-SubCell"/>
</dbReference>
<keyword evidence="5 10" id="KW-1133">Transmembrane helix</keyword>
<dbReference type="InterPro" id="IPR005595">
    <property type="entry name" value="TRAP_alpha"/>
</dbReference>
<feature type="compositionally biased region" description="Low complexity" evidence="9">
    <location>
        <begin position="223"/>
        <end position="238"/>
    </location>
</feature>
<dbReference type="EMBL" id="SRPW01000025">
    <property type="protein sequence ID" value="KAG6018327.1"/>
    <property type="molecule type" value="Genomic_DNA"/>
</dbReference>
<evidence type="ECO:0000256" key="8">
    <source>
        <dbReference type="ARBA" id="ARBA00038311"/>
    </source>
</evidence>
<evidence type="ECO:0000256" key="5">
    <source>
        <dbReference type="ARBA" id="ARBA00022989"/>
    </source>
</evidence>
<dbReference type="PANTHER" id="PTHR12924">
    <property type="entry name" value="TRANSLOCON-ASSOCIATED PROTEIN, ALPHA SUBUNIT"/>
    <property type="match status" value="1"/>
</dbReference>
<keyword evidence="3 11" id="KW-0732">Signal</keyword>
<keyword evidence="4" id="KW-0256">Endoplasmic reticulum</keyword>
<keyword evidence="6 10" id="KW-0472">Membrane</keyword>
<feature type="compositionally biased region" description="Basic residues" evidence="9">
    <location>
        <begin position="249"/>
        <end position="263"/>
    </location>
</feature>
<dbReference type="AlphaFoldDB" id="A0A9P7NHS5"/>
<evidence type="ECO:0000256" key="10">
    <source>
        <dbReference type="SAM" id="Phobius"/>
    </source>
</evidence>
<comment type="caution">
    <text evidence="12">The sequence shown here is derived from an EMBL/GenBank/DDBJ whole genome shotgun (WGS) entry which is preliminary data.</text>
</comment>
<evidence type="ECO:0000256" key="3">
    <source>
        <dbReference type="ARBA" id="ARBA00022729"/>
    </source>
</evidence>
<dbReference type="PANTHER" id="PTHR12924:SF0">
    <property type="entry name" value="TRANSLOCON-ASSOCIATED PROTEIN SUBUNIT ALPHA"/>
    <property type="match status" value="1"/>
</dbReference>
<comment type="function">
    <text evidence="7">Is probably involved in a pathway contributing to genomic integrity.</text>
</comment>
<name>A0A9P7NHS5_9HYPO</name>
<evidence type="ECO:0000256" key="4">
    <source>
        <dbReference type="ARBA" id="ARBA00022824"/>
    </source>
</evidence>
<evidence type="ECO:0000256" key="2">
    <source>
        <dbReference type="ARBA" id="ARBA00022692"/>
    </source>
</evidence>
<keyword evidence="13" id="KW-1185">Reference proteome</keyword>
<comment type="subcellular location">
    <subcellularLocation>
        <location evidence="1">Endoplasmic reticulum membrane</location>
        <topology evidence="1">Single-pass type I membrane protein</topology>
    </subcellularLocation>
</comment>
<feature type="transmembrane region" description="Helical" evidence="10">
    <location>
        <begin position="172"/>
        <end position="190"/>
    </location>
</feature>
<evidence type="ECO:0000256" key="9">
    <source>
        <dbReference type="SAM" id="MobiDB-lite"/>
    </source>
</evidence>
<evidence type="ECO:0000256" key="7">
    <source>
        <dbReference type="ARBA" id="ARBA00037565"/>
    </source>
</evidence>